<reference evidence="1 2" key="1">
    <citation type="submission" date="2018-03" db="EMBL/GenBank/DDBJ databases">
        <authorList>
            <person name="Fogelqvist J."/>
        </authorList>
    </citation>
    <scope>NUCLEOTIDE SEQUENCE [LARGE SCALE GENOMIC DNA]</scope>
</reference>
<geneLocation type="mitochondrion" evidence="1"/>
<gene>
    <name evidence="1" type="ORF">PLBR_LOCUS1776</name>
</gene>
<evidence type="ECO:0000313" key="1">
    <source>
        <dbReference type="EMBL" id="SPQ94561.1"/>
    </source>
</evidence>
<evidence type="ECO:0000313" key="2">
    <source>
        <dbReference type="Proteomes" id="UP000290189"/>
    </source>
</evidence>
<organism evidence="1 2">
    <name type="scientific">Plasmodiophora brassicae</name>
    <name type="common">Clubroot disease agent</name>
    <dbReference type="NCBI Taxonomy" id="37360"/>
    <lineage>
        <taxon>Eukaryota</taxon>
        <taxon>Sar</taxon>
        <taxon>Rhizaria</taxon>
        <taxon>Endomyxa</taxon>
        <taxon>Phytomyxea</taxon>
        <taxon>Plasmodiophorida</taxon>
        <taxon>Plasmodiophoridae</taxon>
        <taxon>Plasmodiophora</taxon>
    </lineage>
</organism>
<proteinExistence type="predicted"/>
<sequence length="545" mass="61248">MSRTGRSVRPIWSAQKVGLRWLVSTTRRYVKRCDWATRAGQIPDVLPSFVWARFYCTCLFSVQCSQGRTARRPPEPAFKHWPHLVSTVRRQLATRPSTMGIWAPGLTIFAVVVVSACASRPPLENLSGDIVTGCIGPCLADWEWLTLTEINGWLHSLRDGHQIDYDMLTLSAKLWHRFRYDSLRALLLIVDLPSERASLAIDALLSCPLLGNGTFPAKSLISAKYLSCVIGHQPALRAIQHYIEANVDPGIVPTVGAIEDWPAKVSVYSDHFTQDDLLPLENLCSAVETDSADILQGALEALHTDDRIIFWGIRLPFMHALKENMVRAFQNVISYTLLIGLNALVPTVLNAGLPLQKMGPLLELVGTEPSAQLAPRLRELVVGSAPCRISLPFMMQSLVLEDAYDDCFRDASQEWKLSWLDMACREGRMRLVKFMLGHRYWADVAPSDDLITFVARGWDLYSLTDPLDGPVGGKWRLFVRYEDVIQDGDPVLTCFRLIVQHRIRLLQSQQDRHRFRDFVSGLSTDPGLHPKSRRVAEEAVQALSS</sequence>
<protein>
    <submittedName>
        <fullName evidence="1">Uncharacterized protein</fullName>
    </submittedName>
</protein>
<dbReference type="EMBL" id="OVEO01000003">
    <property type="protein sequence ID" value="SPQ94561.1"/>
    <property type="molecule type" value="Genomic_DNA"/>
</dbReference>
<accession>A0A3P3Y365</accession>
<keyword evidence="1" id="KW-0496">Mitochondrion</keyword>
<name>A0A3P3Y365_PLABS</name>
<dbReference type="AlphaFoldDB" id="A0A3P3Y365"/>
<dbReference type="Proteomes" id="UP000290189">
    <property type="component" value="Unassembled WGS sequence"/>
</dbReference>